<feature type="transmembrane region" description="Helical" evidence="1">
    <location>
        <begin position="201"/>
        <end position="222"/>
    </location>
</feature>
<dbReference type="PANTHER" id="PTHR43592">
    <property type="entry name" value="CAAX AMINO TERMINAL PROTEASE"/>
    <property type="match status" value="1"/>
</dbReference>
<proteinExistence type="predicted"/>
<feature type="transmembrane region" description="Helical" evidence="1">
    <location>
        <begin position="101"/>
        <end position="125"/>
    </location>
</feature>
<evidence type="ECO:0000256" key="1">
    <source>
        <dbReference type="SAM" id="Phobius"/>
    </source>
</evidence>
<dbReference type="EMBL" id="UOET01000479">
    <property type="protein sequence ID" value="VAW30124.1"/>
    <property type="molecule type" value="Genomic_DNA"/>
</dbReference>
<feature type="transmembrane region" description="Helical" evidence="1">
    <location>
        <begin position="242"/>
        <end position="261"/>
    </location>
</feature>
<accession>A0A3B0VE73</accession>
<name>A0A3B0VE73_9ZZZZ</name>
<dbReference type="AlphaFoldDB" id="A0A3B0VE73"/>
<organism evidence="3">
    <name type="scientific">hydrothermal vent metagenome</name>
    <dbReference type="NCBI Taxonomy" id="652676"/>
    <lineage>
        <taxon>unclassified sequences</taxon>
        <taxon>metagenomes</taxon>
        <taxon>ecological metagenomes</taxon>
    </lineage>
</organism>
<protein>
    <recommendedName>
        <fullName evidence="2">CAAX prenyl protease 2/Lysostaphin resistance protein A-like domain-containing protein</fullName>
    </recommendedName>
</protein>
<dbReference type="PANTHER" id="PTHR43592:SF15">
    <property type="entry name" value="CAAX AMINO TERMINAL PROTEASE FAMILY PROTEIN"/>
    <property type="match status" value="1"/>
</dbReference>
<reference evidence="3" key="1">
    <citation type="submission" date="2018-06" db="EMBL/GenBank/DDBJ databases">
        <authorList>
            <person name="Zhirakovskaya E."/>
        </authorList>
    </citation>
    <scope>NUCLEOTIDE SEQUENCE</scope>
</reference>
<sequence length="313" mass="35330">MKHRIFFPDTKPGIKLFWLIFMVVLSALIFSILGLVAGKLIFHSDLSSLLGMLSQPESETAKSFLYIFQLINQIGMFILPPLLFAYLFSTHSSSYLKISRMPLLIILLLAGLSVFTILPFLNWLAEINTHMTFPGVLAGVGEWMKAKEIQADQLTEVFLQVKSPAGLALNLLVIALIPALGEELLFRGLLQRLLGEWTRNIHVGVILTAFIFSALHLQFFGFLPRFLLGLMLGYLLEITQSLWVPIFAHFVNNATLVILFYLHYNGFITIKMEDFGSSQNYFIIAFSLFVTVGLFYGIMRNNKGTMKPGVKVR</sequence>
<dbReference type="Pfam" id="PF02517">
    <property type="entry name" value="Rce1-like"/>
    <property type="match status" value="1"/>
</dbReference>
<keyword evidence="1" id="KW-0472">Membrane</keyword>
<gene>
    <name evidence="3" type="ORF">MNBD_BACTEROID07-1224</name>
</gene>
<evidence type="ECO:0000313" key="3">
    <source>
        <dbReference type="EMBL" id="VAW30124.1"/>
    </source>
</evidence>
<feature type="transmembrane region" description="Helical" evidence="1">
    <location>
        <begin position="167"/>
        <end position="189"/>
    </location>
</feature>
<dbReference type="GO" id="GO:0004175">
    <property type="term" value="F:endopeptidase activity"/>
    <property type="evidence" value="ECO:0007669"/>
    <property type="project" value="UniProtKB-ARBA"/>
</dbReference>
<keyword evidence="1" id="KW-1133">Transmembrane helix</keyword>
<feature type="domain" description="CAAX prenyl protease 2/Lysostaphin resistance protein A-like" evidence="2">
    <location>
        <begin position="166"/>
        <end position="254"/>
    </location>
</feature>
<keyword evidence="1" id="KW-0812">Transmembrane</keyword>
<dbReference type="InterPro" id="IPR003675">
    <property type="entry name" value="Rce1/LyrA-like_dom"/>
</dbReference>
<dbReference type="GO" id="GO:0080120">
    <property type="term" value="P:CAAX-box protein maturation"/>
    <property type="evidence" value="ECO:0007669"/>
    <property type="project" value="UniProtKB-ARBA"/>
</dbReference>
<evidence type="ECO:0000259" key="2">
    <source>
        <dbReference type="Pfam" id="PF02517"/>
    </source>
</evidence>
<feature type="transmembrane region" description="Helical" evidence="1">
    <location>
        <begin position="63"/>
        <end position="89"/>
    </location>
</feature>
<feature type="transmembrane region" description="Helical" evidence="1">
    <location>
        <begin position="281"/>
        <end position="299"/>
    </location>
</feature>
<feature type="transmembrane region" description="Helical" evidence="1">
    <location>
        <begin position="16"/>
        <end position="43"/>
    </location>
</feature>